<evidence type="ECO:0000256" key="3">
    <source>
        <dbReference type="ARBA" id="ARBA00024667"/>
    </source>
</evidence>
<comment type="caution">
    <text evidence="7">The sequence shown here is derived from an EMBL/GenBank/DDBJ whole genome shotgun (WGS) entry which is preliminary data.</text>
</comment>
<dbReference type="CDD" id="cd23165">
    <property type="entry name" value="Prefoldin_4"/>
    <property type="match status" value="1"/>
</dbReference>
<dbReference type="InterPro" id="IPR009053">
    <property type="entry name" value="Prefoldin"/>
</dbReference>
<reference evidence="7" key="1">
    <citation type="journal article" date="2020" name="New Phytol.">
        <title>Comparative genomics reveals dynamic genome evolution in host specialist ectomycorrhizal fungi.</title>
        <authorList>
            <person name="Lofgren L.A."/>
            <person name="Nguyen N.H."/>
            <person name="Vilgalys R."/>
            <person name="Ruytinx J."/>
            <person name="Liao H.L."/>
            <person name="Branco S."/>
            <person name="Kuo A."/>
            <person name="LaButti K."/>
            <person name="Lipzen A."/>
            <person name="Andreopoulos W."/>
            <person name="Pangilinan J."/>
            <person name="Riley R."/>
            <person name="Hundley H."/>
            <person name="Na H."/>
            <person name="Barry K."/>
            <person name="Grigoriev I.V."/>
            <person name="Stajich J.E."/>
            <person name="Kennedy P.G."/>
        </authorList>
    </citation>
    <scope>NUCLEOTIDE SEQUENCE</scope>
    <source>
        <strain evidence="7">S12</strain>
    </source>
</reference>
<feature type="coiled-coil region" evidence="5">
    <location>
        <begin position="30"/>
        <end position="67"/>
    </location>
</feature>
<keyword evidence="5" id="KW-0175">Coiled coil</keyword>
<comment type="subunit">
    <text evidence="4">Heterohexamer of two PFD-alpha type and four PFD-beta type subunits.</text>
</comment>
<dbReference type="AlphaFoldDB" id="A0A9P7AK39"/>
<feature type="region of interest" description="Disordered" evidence="6">
    <location>
        <begin position="1"/>
        <end position="20"/>
    </location>
</feature>
<evidence type="ECO:0000256" key="2">
    <source>
        <dbReference type="ARBA" id="ARBA00023186"/>
    </source>
</evidence>
<gene>
    <name evidence="7" type="ORF">HD556DRAFT_1433483</name>
</gene>
<dbReference type="SUPFAM" id="SSF46579">
    <property type="entry name" value="Prefoldin"/>
    <property type="match status" value="1"/>
</dbReference>
<dbReference type="GO" id="GO:0006457">
    <property type="term" value="P:protein folding"/>
    <property type="evidence" value="ECO:0007669"/>
    <property type="project" value="UniProtKB-UniRule"/>
</dbReference>
<dbReference type="Pfam" id="PF01920">
    <property type="entry name" value="Prefoldin_2"/>
    <property type="match status" value="1"/>
</dbReference>
<evidence type="ECO:0000256" key="4">
    <source>
        <dbReference type="PIRNR" id="PIRNR016477"/>
    </source>
</evidence>
<dbReference type="GO" id="GO:0016272">
    <property type="term" value="C:prefoldin complex"/>
    <property type="evidence" value="ECO:0007669"/>
    <property type="project" value="UniProtKB-UniRule"/>
</dbReference>
<dbReference type="Proteomes" id="UP000719766">
    <property type="component" value="Unassembled WGS sequence"/>
</dbReference>
<dbReference type="PIRSF" id="PIRSF016477">
    <property type="entry name" value="Prefoldin_subunit_4"/>
    <property type="match status" value="1"/>
</dbReference>
<dbReference type="FunFam" id="1.10.287.370:FF:000005">
    <property type="entry name" value="Prefoldin subunit 4"/>
    <property type="match status" value="1"/>
</dbReference>
<dbReference type="RefSeq" id="XP_041157050.1">
    <property type="nucleotide sequence ID" value="XM_041305226.1"/>
</dbReference>
<dbReference type="PANTHER" id="PTHR21100:SF9">
    <property type="entry name" value="PREFOLDIN SUBUNIT 4"/>
    <property type="match status" value="1"/>
</dbReference>
<name>A0A9P7AK39_9AGAM</name>
<organism evidence="7 8">
    <name type="scientific">Suillus plorans</name>
    <dbReference type="NCBI Taxonomy" id="116603"/>
    <lineage>
        <taxon>Eukaryota</taxon>
        <taxon>Fungi</taxon>
        <taxon>Dikarya</taxon>
        <taxon>Basidiomycota</taxon>
        <taxon>Agaricomycotina</taxon>
        <taxon>Agaricomycetes</taxon>
        <taxon>Agaricomycetidae</taxon>
        <taxon>Boletales</taxon>
        <taxon>Suillineae</taxon>
        <taxon>Suillaceae</taxon>
        <taxon>Suillus</taxon>
    </lineage>
</organism>
<keyword evidence="2 4" id="KW-0143">Chaperone</keyword>
<dbReference type="Gene3D" id="1.10.287.370">
    <property type="match status" value="1"/>
</dbReference>
<dbReference type="OrthoDB" id="10250441at2759"/>
<evidence type="ECO:0000256" key="5">
    <source>
        <dbReference type="SAM" id="Coils"/>
    </source>
</evidence>
<evidence type="ECO:0000256" key="1">
    <source>
        <dbReference type="ARBA" id="ARBA00008045"/>
    </source>
</evidence>
<dbReference type="InterPro" id="IPR002777">
    <property type="entry name" value="PFD_beta-like"/>
</dbReference>
<keyword evidence="8" id="KW-1185">Reference proteome</keyword>
<comment type="similarity">
    <text evidence="1 4">Belongs to the prefoldin subunit beta family.</text>
</comment>
<dbReference type="EMBL" id="JABBWE010000053">
    <property type="protein sequence ID" value="KAG1790065.1"/>
    <property type="molecule type" value="Genomic_DNA"/>
</dbReference>
<proteinExistence type="inferred from homology"/>
<comment type="function">
    <text evidence="3 4">Binds specifically to cytosolic chaperonin (c-CPN) and transfers target proteins to it. Binds to nascent polypeptide chain and promotes folding in an environment in which there are many competing pathways for nonnative proteins.</text>
</comment>
<dbReference type="GO" id="GO:0051082">
    <property type="term" value="F:unfolded protein binding"/>
    <property type="evidence" value="ECO:0007669"/>
    <property type="project" value="InterPro"/>
</dbReference>
<dbReference type="InterPro" id="IPR016661">
    <property type="entry name" value="PFDN4"/>
</dbReference>
<dbReference type="GO" id="GO:0005737">
    <property type="term" value="C:cytoplasm"/>
    <property type="evidence" value="ECO:0007669"/>
    <property type="project" value="TreeGrafter"/>
</dbReference>
<evidence type="ECO:0000313" key="7">
    <source>
        <dbReference type="EMBL" id="KAG1790065.1"/>
    </source>
</evidence>
<sequence length="134" mass="15575">MNNMRMLAEEEENDDGTEVTWEDQQRINTFSKLNTRLRSIEERLEELKQEKEALDDLSTELELTDEDESVLYKIGESFLHLPQPRAIKRLEKDQAALSAQILDLSAGAEQCEKEMKELKVTLYARFGRAINLDE</sequence>
<accession>A0A9P7AK39</accession>
<feature type="compositionally biased region" description="Acidic residues" evidence="6">
    <location>
        <begin position="9"/>
        <end position="20"/>
    </location>
</feature>
<evidence type="ECO:0000256" key="6">
    <source>
        <dbReference type="SAM" id="MobiDB-lite"/>
    </source>
</evidence>
<protein>
    <recommendedName>
        <fullName evidence="4">Prefoldin subunit 4</fullName>
    </recommendedName>
</protein>
<dbReference type="PANTHER" id="PTHR21100">
    <property type="entry name" value="PREFOLDIN SUBUNIT 4"/>
    <property type="match status" value="1"/>
</dbReference>
<evidence type="ECO:0000313" key="8">
    <source>
        <dbReference type="Proteomes" id="UP000719766"/>
    </source>
</evidence>
<dbReference type="GeneID" id="64598990"/>